<dbReference type="AlphaFoldDB" id="A0A017TDK4"/>
<dbReference type="STRING" id="1192034.CAP_0082"/>
<evidence type="ECO:0000313" key="4">
    <source>
        <dbReference type="Proteomes" id="UP000019678"/>
    </source>
</evidence>
<name>A0A017TDK4_9BACT</name>
<accession>A0A017TDK4</accession>
<evidence type="ECO:0000259" key="1">
    <source>
        <dbReference type="Pfam" id="PF01548"/>
    </source>
</evidence>
<dbReference type="NCBIfam" id="NF033542">
    <property type="entry name" value="transpos_IS110"/>
    <property type="match status" value="1"/>
</dbReference>
<feature type="domain" description="Transposase IS116/IS110/IS902 C-terminal" evidence="2">
    <location>
        <begin position="255"/>
        <end position="333"/>
    </location>
</feature>
<keyword evidence="4" id="KW-1185">Reference proteome</keyword>
<evidence type="ECO:0000259" key="2">
    <source>
        <dbReference type="Pfam" id="PF02371"/>
    </source>
</evidence>
<dbReference type="eggNOG" id="COG3547">
    <property type="taxonomic scope" value="Bacteria"/>
</dbReference>
<dbReference type="RefSeq" id="WP_044237580.1">
    <property type="nucleotide sequence ID" value="NZ_ASRX01000010.1"/>
</dbReference>
<sequence>MDLLHPVAAGIDIHRDTLVVTIRKAEGSTRGWKETRTFGTFADDLQALVDWLNEHEVPLVAIESTGVMWKPVYRRLSAPGSRTVWLINPNHCKAVPGRKTDVKDSEWLAQLVQFGLVMPSFVPDCAQMQLRELVRLRKQLVNDHSRQTNRIIRDLESHGIKLSSVLSDVMGKSGYAMVKALLSGDKSPEQIADLARGKLRSKRAQIIRAVSATLDATSRFTIGVKLALREGLDEQLKALDAHIEQLLEPMRKQVEQLLEVPGLQRTIVAALLAEIGPDMSVFRSADALASWTGLSPGNCRSAGKNRDVGCRRGSHWVRIFLTQAAWAVSRSRKTFWGRKFATLAARTGRKQAIVAIARKMLVVIYYMLRDGQPYRELGASYTPPAQVTSRIRYHMTQLRQLGIDISLTGPKAA</sequence>
<reference evidence="3 4" key="1">
    <citation type="submission" date="2013-05" db="EMBL/GenBank/DDBJ databases">
        <title>Genome assembly of Chondromyces apiculatus DSM 436.</title>
        <authorList>
            <person name="Sharma G."/>
            <person name="Khatri I."/>
            <person name="Kaur C."/>
            <person name="Mayilraj S."/>
            <person name="Subramanian S."/>
        </authorList>
    </citation>
    <scope>NUCLEOTIDE SEQUENCE [LARGE SCALE GENOMIC DNA]</scope>
    <source>
        <strain evidence="3 4">DSM 436</strain>
    </source>
</reference>
<dbReference type="Pfam" id="PF02371">
    <property type="entry name" value="Transposase_20"/>
    <property type="match status" value="1"/>
</dbReference>
<protein>
    <submittedName>
        <fullName evidence="3">Mobile element protein</fullName>
    </submittedName>
</protein>
<dbReference type="GO" id="GO:0006313">
    <property type="term" value="P:DNA transposition"/>
    <property type="evidence" value="ECO:0007669"/>
    <property type="project" value="InterPro"/>
</dbReference>
<proteinExistence type="predicted"/>
<dbReference type="Proteomes" id="UP000019678">
    <property type="component" value="Unassembled WGS sequence"/>
</dbReference>
<dbReference type="GO" id="GO:0003677">
    <property type="term" value="F:DNA binding"/>
    <property type="evidence" value="ECO:0007669"/>
    <property type="project" value="InterPro"/>
</dbReference>
<dbReference type="GO" id="GO:0004803">
    <property type="term" value="F:transposase activity"/>
    <property type="evidence" value="ECO:0007669"/>
    <property type="project" value="InterPro"/>
</dbReference>
<comment type="caution">
    <text evidence="3">The sequence shown here is derived from an EMBL/GenBank/DDBJ whole genome shotgun (WGS) entry which is preliminary data.</text>
</comment>
<evidence type="ECO:0000313" key="3">
    <source>
        <dbReference type="EMBL" id="EYF07329.1"/>
    </source>
</evidence>
<dbReference type="InterPro" id="IPR003346">
    <property type="entry name" value="Transposase_20"/>
</dbReference>
<gene>
    <name evidence="3" type="ORF">CAP_0082</name>
</gene>
<feature type="domain" description="Transposase IS110-like N-terminal" evidence="1">
    <location>
        <begin position="9"/>
        <end position="156"/>
    </location>
</feature>
<dbReference type="PANTHER" id="PTHR33055">
    <property type="entry name" value="TRANSPOSASE FOR INSERTION SEQUENCE ELEMENT IS1111A"/>
    <property type="match status" value="1"/>
</dbReference>
<dbReference type="InterPro" id="IPR002525">
    <property type="entry name" value="Transp_IS110-like_N"/>
</dbReference>
<dbReference type="OrthoDB" id="5453147at2"/>
<organism evidence="3 4">
    <name type="scientific">Chondromyces apiculatus DSM 436</name>
    <dbReference type="NCBI Taxonomy" id="1192034"/>
    <lineage>
        <taxon>Bacteria</taxon>
        <taxon>Pseudomonadati</taxon>
        <taxon>Myxococcota</taxon>
        <taxon>Polyangia</taxon>
        <taxon>Polyangiales</taxon>
        <taxon>Polyangiaceae</taxon>
        <taxon>Chondromyces</taxon>
    </lineage>
</organism>
<dbReference type="InterPro" id="IPR047650">
    <property type="entry name" value="Transpos_IS110"/>
</dbReference>
<dbReference type="Pfam" id="PF01548">
    <property type="entry name" value="DEDD_Tnp_IS110"/>
    <property type="match status" value="1"/>
</dbReference>
<dbReference type="PANTHER" id="PTHR33055:SF13">
    <property type="entry name" value="TRANSPOSASE"/>
    <property type="match status" value="1"/>
</dbReference>
<dbReference type="EMBL" id="ASRX01000010">
    <property type="protein sequence ID" value="EYF07329.1"/>
    <property type="molecule type" value="Genomic_DNA"/>
</dbReference>